<keyword evidence="5" id="KW-1185">Reference proteome</keyword>
<evidence type="ECO:0000259" key="3">
    <source>
        <dbReference type="Pfam" id="PF13505"/>
    </source>
</evidence>
<evidence type="ECO:0000313" key="4">
    <source>
        <dbReference type="EMBL" id="ADU12929.1"/>
    </source>
</evidence>
<dbReference type="Gene3D" id="2.40.160.20">
    <property type="match status" value="1"/>
</dbReference>
<dbReference type="HOGENOM" id="CLU_117501_1_0_5"/>
<dbReference type="Pfam" id="PF13505">
    <property type="entry name" value="OMP_b-brl"/>
    <property type="match status" value="1"/>
</dbReference>
<gene>
    <name evidence="4" type="ordered locus">Astex_1254</name>
</gene>
<keyword evidence="1 2" id="KW-0732">Signal</keyword>
<sequence length="173" mass="18119">MSKTVSTLAIVAALGSAAASAQAAEAASKVYVQGGASVVRVEYENFGVLNATAGYAFNRHVAVEAEAAFGVQDKKIDGIKAKVDYTLGAYVVGSLPVSENVDLIGRVGAVKGQIKVKLNNNISASLDDSSVAYGVGVRYFPNGGLNGLRADLTKYDFDDADVKAFQVSYVRRF</sequence>
<evidence type="ECO:0000256" key="2">
    <source>
        <dbReference type="SAM" id="SignalP"/>
    </source>
</evidence>
<feature type="chain" id="PRO_5003226880" description="Outer membrane protein beta-barrel domain-containing protein" evidence="2">
    <location>
        <begin position="24"/>
        <end position="173"/>
    </location>
</feature>
<evidence type="ECO:0000313" key="5">
    <source>
        <dbReference type="Proteomes" id="UP000001492"/>
    </source>
</evidence>
<dbReference type="KEGG" id="aex:Astex_1254"/>
<accession>E8RNN3</accession>
<evidence type="ECO:0000256" key="1">
    <source>
        <dbReference type="ARBA" id="ARBA00022729"/>
    </source>
</evidence>
<name>E8RNN3_ASTEC</name>
<dbReference type="InterPro" id="IPR027385">
    <property type="entry name" value="Beta-barrel_OMP"/>
</dbReference>
<dbReference type="Proteomes" id="UP000001492">
    <property type="component" value="Chromosome 1"/>
</dbReference>
<dbReference type="InterPro" id="IPR011250">
    <property type="entry name" value="OMP/PagP_B-barrel"/>
</dbReference>
<feature type="domain" description="Outer membrane protein beta-barrel" evidence="3">
    <location>
        <begin position="9"/>
        <end position="173"/>
    </location>
</feature>
<organism evidence="4 5">
    <name type="scientific">Asticcacaulis excentricus (strain ATCC 15261 / DSM 4724 / KCTC 12464 / NCIMB 9791 / VKM B-1370 / CB 48)</name>
    <dbReference type="NCBI Taxonomy" id="573065"/>
    <lineage>
        <taxon>Bacteria</taxon>
        <taxon>Pseudomonadati</taxon>
        <taxon>Pseudomonadota</taxon>
        <taxon>Alphaproteobacteria</taxon>
        <taxon>Caulobacterales</taxon>
        <taxon>Caulobacteraceae</taxon>
        <taxon>Asticcacaulis</taxon>
    </lineage>
</organism>
<dbReference type="RefSeq" id="WP_013478761.1">
    <property type="nucleotide sequence ID" value="NC_014816.1"/>
</dbReference>
<protein>
    <recommendedName>
        <fullName evidence="3">Outer membrane protein beta-barrel domain-containing protein</fullName>
    </recommendedName>
</protein>
<dbReference type="AlphaFoldDB" id="E8RNN3"/>
<proteinExistence type="predicted"/>
<dbReference type="EMBL" id="CP002395">
    <property type="protein sequence ID" value="ADU12929.1"/>
    <property type="molecule type" value="Genomic_DNA"/>
</dbReference>
<dbReference type="eggNOG" id="COG3637">
    <property type="taxonomic scope" value="Bacteria"/>
</dbReference>
<dbReference type="SUPFAM" id="SSF56925">
    <property type="entry name" value="OMPA-like"/>
    <property type="match status" value="1"/>
</dbReference>
<reference evidence="5" key="1">
    <citation type="submission" date="2010-12" db="EMBL/GenBank/DDBJ databases">
        <title>Complete sequence of chromosome 1 of Asticcacaulis excentricus CB 48.</title>
        <authorList>
            <consortium name="US DOE Joint Genome Institute"/>
            <person name="Lucas S."/>
            <person name="Copeland A."/>
            <person name="Lapidus A."/>
            <person name="Cheng J.-F."/>
            <person name="Bruce D."/>
            <person name="Goodwin L."/>
            <person name="Pitluck S."/>
            <person name="Teshima H."/>
            <person name="Davenport K."/>
            <person name="Detter J.C."/>
            <person name="Han C."/>
            <person name="Tapia R."/>
            <person name="Land M."/>
            <person name="Hauser L."/>
            <person name="Jeffries C."/>
            <person name="Kyrpides N."/>
            <person name="Ivanova N."/>
            <person name="Ovchinnikova G."/>
            <person name="Brun Y.V."/>
            <person name="Woyke T."/>
        </authorList>
    </citation>
    <scope>NUCLEOTIDE SEQUENCE [LARGE SCALE GENOMIC DNA]</scope>
    <source>
        <strain evidence="5">ATCC 15261 / DSM 4724 / KCTC 12464 / NCIMB 9791 / VKM B-1370 / CB 48</strain>
    </source>
</reference>
<feature type="signal peptide" evidence="2">
    <location>
        <begin position="1"/>
        <end position="23"/>
    </location>
</feature>